<dbReference type="AlphaFoldDB" id="A0A9D2AK37"/>
<dbReference type="SMART" id="SM00850">
    <property type="entry name" value="LytTR"/>
    <property type="match status" value="1"/>
</dbReference>
<reference evidence="2" key="2">
    <citation type="submission" date="2021-04" db="EMBL/GenBank/DDBJ databases">
        <authorList>
            <person name="Gilroy R."/>
        </authorList>
    </citation>
    <scope>NUCLEOTIDE SEQUENCE</scope>
    <source>
        <strain evidence="2">ChiSxjej3B15-572</strain>
    </source>
</reference>
<dbReference type="PANTHER" id="PTHR37299:SF4">
    <property type="entry name" value="TRANSCRIPTIONAL REGULATOR"/>
    <property type="match status" value="1"/>
</dbReference>
<dbReference type="Pfam" id="PF04397">
    <property type="entry name" value="LytTR"/>
    <property type="match status" value="1"/>
</dbReference>
<dbReference type="InterPro" id="IPR046947">
    <property type="entry name" value="LytR-like"/>
</dbReference>
<dbReference type="PROSITE" id="PS50930">
    <property type="entry name" value="HTH_LYTTR"/>
    <property type="match status" value="1"/>
</dbReference>
<feature type="domain" description="HTH LytTR-type" evidence="1">
    <location>
        <begin position="16"/>
        <end position="114"/>
    </location>
</feature>
<dbReference type="Proteomes" id="UP000824231">
    <property type="component" value="Unassembled WGS sequence"/>
</dbReference>
<evidence type="ECO:0000313" key="3">
    <source>
        <dbReference type="Proteomes" id="UP000824231"/>
    </source>
</evidence>
<protein>
    <submittedName>
        <fullName evidence="2">LytTR family transcriptional regulator</fullName>
    </submittedName>
</protein>
<dbReference type="Gene3D" id="2.40.50.1020">
    <property type="entry name" value="LytTr DNA-binding domain"/>
    <property type="match status" value="1"/>
</dbReference>
<dbReference type="PANTHER" id="PTHR37299">
    <property type="entry name" value="TRANSCRIPTIONAL REGULATOR-RELATED"/>
    <property type="match status" value="1"/>
</dbReference>
<dbReference type="InterPro" id="IPR007492">
    <property type="entry name" value="LytTR_DNA-bd_dom"/>
</dbReference>
<gene>
    <name evidence="2" type="ORF">H9856_01325</name>
</gene>
<accession>A0A9D2AK37</accession>
<organism evidence="2 3">
    <name type="scientific">Candidatus Limosilactobacillus merdigallinarum</name>
    <dbReference type="NCBI Taxonomy" id="2838652"/>
    <lineage>
        <taxon>Bacteria</taxon>
        <taxon>Bacillati</taxon>
        <taxon>Bacillota</taxon>
        <taxon>Bacilli</taxon>
        <taxon>Lactobacillales</taxon>
        <taxon>Lactobacillaceae</taxon>
        <taxon>Limosilactobacillus</taxon>
    </lineage>
</organism>
<dbReference type="EMBL" id="DXFH01000002">
    <property type="protein sequence ID" value="HIX35046.1"/>
    <property type="molecule type" value="Genomic_DNA"/>
</dbReference>
<name>A0A9D2AK37_9LACO</name>
<reference evidence="2" key="1">
    <citation type="journal article" date="2021" name="PeerJ">
        <title>Extensive microbial diversity within the chicken gut microbiome revealed by metagenomics and culture.</title>
        <authorList>
            <person name="Gilroy R."/>
            <person name="Ravi A."/>
            <person name="Getino M."/>
            <person name="Pursley I."/>
            <person name="Horton D.L."/>
            <person name="Alikhan N.F."/>
            <person name="Baker D."/>
            <person name="Gharbi K."/>
            <person name="Hall N."/>
            <person name="Watson M."/>
            <person name="Adriaenssens E.M."/>
            <person name="Foster-Nyarko E."/>
            <person name="Jarju S."/>
            <person name="Secka A."/>
            <person name="Antonio M."/>
            <person name="Oren A."/>
            <person name="Chaudhuri R.R."/>
            <person name="La Ragione R."/>
            <person name="Hildebrand F."/>
            <person name="Pallen M.J."/>
        </authorList>
    </citation>
    <scope>NUCLEOTIDE SEQUENCE</scope>
    <source>
        <strain evidence="2">ChiSxjej3B15-572</strain>
    </source>
</reference>
<dbReference type="GO" id="GO:0003677">
    <property type="term" value="F:DNA binding"/>
    <property type="evidence" value="ECO:0007669"/>
    <property type="project" value="InterPro"/>
</dbReference>
<evidence type="ECO:0000259" key="1">
    <source>
        <dbReference type="PROSITE" id="PS50930"/>
    </source>
</evidence>
<evidence type="ECO:0000313" key="2">
    <source>
        <dbReference type="EMBL" id="HIX35046.1"/>
    </source>
</evidence>
<proteinExistence type="predicted"/>
<comment type="caution">
    <text evidence="2">The sequence shown here is derived from an EMBL/GenBank/DDBJ whole genome shotgun (WGS) entry which is preliminary data.</text>
</comment>
<dbReference type="GO" id="GO:0000156">
    <property type="term" value="F:phosphorelay response regulator activity"/>
    <property type="evidence" value="ECO:0007669"/>
    <property type="project" value="InterPro"/>
</dbReference>
<sequence>MINYLQRFDRNERTLLPIRTTDRIVTIKFADLVKIEVQSTKLTFYTTSDVIETTGRLYKVLANLNQDFVQVSRHAVININYLQSIEEGFAGNMVAILTGQLKTDVSRRYLPLLE</sequence>